<dbReference type="CDD" id="cd09274">
    <property type="entry name" value="RNase_HI_RT_Ty3"/>
    <property type="match status" value="1"/>
</dbReference>
<dbReference type="InterPro" id="IPR043128">
    <property type="entry name" value="Rev_trsase/Diguanyl_cyclase"/>
</dbReference>
<dbReference type="Gene3D" id="3.30.70.270">
    <property type="match status" value="1"/>
</dbReference>
<dbReference type="Gene3D" id="3.30.420.10">
    <property type="entry name" value="Ribonuclease H-like superfamily/Ribonuclease H"/>
    <property type="match status" value="1"/>
</dbReference>
<dbReference type="GO" id="GO:0003964">
    <property type="term" value="F:RNA-directed DNA polymerase activity"/>
    <property type="evidence" value="ECO:0007669"/>
    <property type="project" value="UniProtKB-KW"/>
</dbReference>
<dbReference type="PANTHER" id="PTHR34072">
    <property type="entry name" value="ENZYMATIC POLYPROTEIN-RELATED"/>
    <property type="match status" value="1"/>
</dbReference>
<dbReference type="SUPFAM" id="SSF53098">
    <property type="entry name" value="Ribonuclease H-like"/>
    <property type="match status" value="1"/>
</dbReference>
<evidence type="ECO:0000256" key="1">
    <source>
        <dbReference type="ARBA" id="ARBA00022679"/>
    </source>
</evidence>
<keyword evidence="6" id="KW-0695">RNA-directed DNA polymerase</keyword>
<organism evidence="9 10">
    <name type="scientific">Takifugu flavidus</name>
    <name type="common">sansaifugu</name>
    <dbReference type="NCBI Taxonomy" id="433684"/>
    <lineage>
        <taxon>Eukaryota</taxon>
        <taxon>Metazoa</taxon>
        <taxon>Chordata</taxon>
        <taxon>Craniata</taxon>
        <taxon>Vertebrata</taxon>
        <taxon>Euteleostomi</taxon>
        <taxon>Actinopterygii</taxon>
        <taxon>Neopterygii</taxon>
        <taxon>Teleostei</taxon>
        <taxon>Neoteleostei</taxon>
        <taxon>Acanthomorphata</taxon>
        <taxon>Eupercaria</taxon>
        <taxon>Tetraodontiformes</taxon>
        <taxon>Tetradontoidea</taxon>
        <taxon>Tetraodontidae</taxon>
        <taxon>Takifugu</taxon>
    </lineage>
</organism>
<keyword evidence="1" id="KW-0808">Transferase</keyword>
<accession>A0A5C6P7E4</accession>
<dbReference type="InterPro" id="IPR012337">
    <property type="entry name" value="RNaseH-like_sf"/>
</dbReference>
<keyword evidence="3" id="KW-0540">Nuclease</keyword>
<feature type="domain" description="Reverse transcriptase RNase H-like" evidence="8">
    <location>
        <begin position="155"/>
        <end position="259"/>
    </location>
</feature>
<evidence type="ECO:0000256" key="6">
    <source>
        <dbReference type="ARBA" id="ARBA00022918"/>
    </source>
</evidence>
<protein>
    <submittedName>
        <fullName evidence="9">Retrovirus-related Pol polyprotein from transposon opus</fullName>
    </submittedName>
</protein>
<feature type="compositionally biased region" description="Basic residues" evidence="7">
    <location>
        <begin position="569"/>
        <end position="580"/>
    </location>
</feature>
<comment type="caution">
    <text evidence="9">The sequence shown here is derived from an EMBL/GenBank/DDBJ whole genome shotgun (WGS) entry which is preliminary data.</text>
</comment>
<dbReference type="Gene3D" id="3.10.20.370">
    <property type="match status" value="1"/>
</dbReference>
<dbReference type="Pfam" id="PF17917">
    <property type="entry name" value="RT_RNaseH"/>
    <property type="match status" value="1"/>
</dbReference>
<feature type="region of interest" description="Disordered" evidence="7">
    <location>
        <begin position="556"/>
        <end position="602"/>
    </location>
</feature>
<keyword evidence="5" id="KW-0378">Hydrolase</keyword>
<dbReference type="EMBL" id="RHFK02000005">
    <property type="protein sequence ID" value="TWW75345.1"/>
    <property type="molecule type" value="Genomic_DNA"/>
</dbReference>
<evidence type="ECO:0000313" key="10">
    <source>
        <dbReference type="Proteomes" id="UP000324091"/>
    </source>
</evidence>
<evidence type="ECO:0000313" key="9">
    <source>
        <dbReference type="EMBL" id="TWW75345.1"/>
    </source>
</evidence>
<dbReference type="SUPFAM" id="SSF56672">
    <property type="entry name" value="DNA/RNA polymerases"/>
    <property type="match status" value="1"/>
</dbReference>
<keyword evidence="2" id="KW-0548">Nucleotidyltransferase</keyword>
<dbReference type="InterPro" id="IPR036397">
    <property type="entry name" value="RNaseH_sf"/>
</dbReference>
<keyword evidence="10" id="KW-1185">Reference proteome</keyword>
<evidence type="ECO:0000256" key="3">
    <source>
        <dbReference type="ARBA" id="ARBA00022722"/>
    </source>
</evidence>
<evidence type="ECO:0000256" key="2">
    <source>
        <dbReference type="ARBA" id="ARBA00022695"/>
    </source>
</evidence>
<evidence type="ECO:0000256" key="4">
    <source>
        <dbReference type="ARBA" id="ARBA00022759"/>
    </source>
</evidence>
<name>A0A5C6P7E4_9TELE</name>
<gene>
    <name evidence="9" type="ORF">D4764_13G0000070</name>
</gene>
<reference evidence="9 10" key="1">
    <citation type="submission" date="2019-04" db="EMBL/GenBank/DDBJ databases">
        <title>Chromosome genome assembly for Takifugu flavidus.</title>
        <authorList>
            <person name="Xiao S."/>
        </authorList>
    </citation>
    <scope>NUCLEOTIDE SEQUENCE [LARGE SCALE GENOMIC DNA]</scope>
    <source>
        <strain evidence="9">HTHZ2018</strain>
        <tissue evidence="9">Muscle</tissue>
    </source>
</reference>
<evidence type="ECO:0000256" key="5">
    <source>
        <dbReference type="ARBA" id="ARBA00022801"/>
    </source>
</evidence>
<dbReference type="AlphaFoldDB" id="A0A5C6P7E4"/>
<dbReference type="Proteomes" id="UP000324091">
    <property type="component" value="Chromosome 13"/>
</dbReference>
<dbReference type="CDD" id="cd01647">
    <property type="entry name" value="RT_LTR"/>
    <property type="match status" value="1"/>
</dbReference>
<evidence type="ECO:0000259" key="8">
    <source>
        <dbReference type="Pfam" id="PF17917"/>
    </source>
</evidence>
<dbReference type="GO" id="GO:0003676">
    <property type="term" value="F:nucleic acid binding"/>
    <property type="evidence" value="ECO:0007669"/>
    <property type="project" value="InterPro"/>
</dbReference>
<keyword evidence="4" id="KW-0255">Endonuclease</keyword>
<dbReference type="InterPro" id="IPR043502">
    <property type="entry name" value="DNA/RNA_pol_sf"/>
</dbReference>
<feature type="compositionally biased region" description="Basic and acidic residues" evidence="7">
    <location>
        <begin position="581"/>
        <end position="602"/>
    </location>
</feature>
<dbReference type="PANTHER" id="PTHR34072:SF42">
    <property type="entry name" value="INTEGRASE CATALYTIC DOMAIN-CONTAINING PROTEIN"/>
    <property type="match status" value="1"/>
</dbReference>
<sequence>MAKQANIPVEALSELKTILGVLSAAWLARHNPQFDWSARTLTSWSLSCHSNCLRSALSSLLSSLEQPAISRRVPLHEPGPAQGHYEYLVMPFGLTNAPAVFQVLVNDILRDTLNQFVFVYIDDILISEMREEHVLHVRLILHHFLKNKLFIKAENHQFAIEVDASDLAVGVVLSQRHPVDQKLHPCAFFSRKLSPAKVNYNVGNKELLAVVLALQKWRHWLEGLAQPFLIWMDKNLSYLRNIKRLNSQQAGWALFLGRFRFSLTYRPGSRNAKPDALPHLFLPDPSHSEPSSILSPSCMVGPASCSGGIPPDLPATLGSLRLCTSLGNVSDSPLRPWSHIAVDFVTGLPPSDGNNAILTVVDHFSKAAHFIPLTKVPFTAETVDLLYNGQAERTNQSLENALKLTEILLPGVCFYPGRMKWPCPLPGPTYVIAEVCGGRSILPFCGLPNRLRGRPTATVFQPLPINWARTLPSRPSGGGSPYMSLVLLKDLSHIHVFRIKPVSESDLVPPAELPPPPHVIDGGPTYTVQHILDRHILVSSILRDFYGIISRSLGRRRRRRGEEKEREGRGRRRERGRRRRGGEERRERRGEERRGEERRGDHQRLIVSSALW</sequence>
<evidence type="ECO:0000256" key="7">
    <source>
        <dbReference type="SAM" id="MobiDB-lite"/>
    </source>
</evidence>
<dbReference type="FunFam" id="3.10.20.370:FF:000003">
    <property type="entry name" value="Transposon Tf2-6 polyprotein"/>
    <property type="match status" value="1"/>
</dbReference>
<dbReference type="GO" id="GO:0004523">
    <property type="term" value="F:RNA-DNA hybrid ribonuclease activity"/>
    <property type="evidence" value="ECO:0007669"/>
    <property type="project" value="UniProtKB-EC"/>
</dbReference>
<dbReference type="InterPro" id="IPR041373">
    <property type="entry name" value="RT_RNaseH"/>
</dbReference>
<proteinExistence type="predicted"/>